<dbReference type="EMBL" id="LXQA010721687">
    <property type="protein sequence ID" value="MCI67684.1"/>
    <property type="molecule type" value="Genomic_DNA"/>
</dbReference>
<accession>A0A392U4P3</accession>
<proteinExistence type="predicted"/>
<evidence type="ECO:0000313" key="1">
    <source>
        <dbReference type="EMBL" id="MCI67684.1"/>
    </source>
</evidence>
<evidence type="ECO:0008006" key="3">
    <source>
        <dbReference type="Google" id="ProtNLM"/>
    </source>
</evidence>
<reference evidence="1 2" key="1">
    <citation type="journal article" date="2018" name="Front. Plant Sci.">
        <title>Red Clover (Trifolium pratense) and Zigzag Clover (T. medium) - A Picture of Genomic Similarities and Differences.</title>
        <authorList>
            <person name="Dluhosova J."/>
            <person name="Istvanek J."/>
            <person name="Nedelnik J."/>
            <person name="Repkova J."/>
        </authorList>
    </citation>
    <scope>NUCLEOTIDE SEQUENCE [LARGE SCALE GENOMIC DNA]</scope>
    <source>
        <strain evidence="2">cv. 10/8</strain>
        <tissue evidence="1">Leaf</tissue>
    </source>
</reference>
<dbReference type="Proteomes" id="UP000265520">
    <property type="component" value="Unassembled WGS sequence"/>
</dbReference>
<feature type="non-terminal residue" evidence="1">
    <location>
        <position position="83"/>
    </location>
</feature>
<dbReference type="PANTHER" id="PTHR47481">
    <property type="match status" value="1"/>
</dbReference>
<dbReference type="AlphaFoldDB" id="A0A392U4P3"/>
<feature type="non-terminal residue" evidence="1">
    <location>
        <position position="1"/>
    </location>
</feature>
<keyword evidence="2" id="KW-1185">Reference proteome</keyword>
<sequence>NCSSLQFSIKISEKLGEKNFHLWRQQVEPFINAHNLTDYVVCARAPPQFVDDEARRTGTVNPAFTQWCRHDQMLLSWLQSTLT</sequence>
<evidence type="ECO:0000313" key="2">
    <source>
        <dbReference type="Proteomes" id="UP000265520"/>
    </source>
</evidence>
<protein>
    <recommendedName>
        <fullName evidence="3">Retrovirus-related pol polyprotein from transposon TNT 1-94</fullName>
    </recommendedName>
</protein>
<name>A0A392U4P3_9FABA</name>
<organism evidence="1 2">
    <name type="scientific">Trifolium medium</name>
    <dbReference type="NCBI Taxonomy" id="97028"/>
    <lineage>
        <taxon>Eukaryota</taxon>
        <taxon>Viridiplantae</taxon>
        <taxon>Streptophyta</taxon>
        <taxon>Embryophyta</taxon>
        <taxon>Tracheophyta</taxon>
        <taxon>Spermatophyta</taxon>
        <taxon>Magnoliopsida</taxon>
        <taxon>eudicotyledons</taxon>
        <taxon>Gunneridae</taxon>
        <taxon>Pentapetalae</taxon>
        <taxon>rosids</taxon>
        <taxon>fabids</taxon>
        <taxon>Fabales</taxon>
        <taxon>Fabaceae</taxon>
        <taxon>Papilionoideae</taxon>
        <taxon>50 kb inversion clade</taxon>
        <taxon>NPAAA clade</taxon>
        <taxon>Hologalegina</taxon>
        <taxon>IRL clade</taxon>
        <taxon>Trifolieae</taxon>
        <taxon>Trifolium</taxon>
    </lineage>
</organism>
<comment type="caution">
    <text evidence="1">The sequence shown here is derived from an EMBL/GenBank/DDBJ whole genome shotgun (WGS) entry which is preliminary data.</text>
</comment>
<dbReference type="PANTHER" id="PTHR47481:SF31">
    <property type="entry name" value="OS01G0873500 PROTEIN"/>
    <property type="match status" value="1"/>
</dbReference>